<evidence type="ECO:0000313" key="6">
    <source>
        <dbReference type="Proteomes" id="UP000199399"/>
    </source>
</evidence>
<dbReference type="SUPFAM" id="SSF46785">
    <property type="entry name" value="Winged helix' DNA-binding domain"/>
    <property type="match status" value="1"/>
</dbReference>
<dbReference type="SMART" id="SM00895">
    <property type="entry name" value="FCD"/>
    <property type="match status" value="1"/>
</dbReference>
<dbReference type="InterPro" id="IPR036390">
    <property type="entry name" value="WH_DNA-bd_sf"/>
</dbReference>
<keyword evidence="3" id="KW-0804">Transcription</keyword>
<protein>
    <submittedName>
        <fullName evidence="5">DNA-binding transcriptional regulator, FadR family</fullName>
    </submittedName>
</protein>
<dbReference type="PROSITE" id="PS50949">
    <property type="entry name" value="HTH_GNTR"/>
    <property type="match status" value="1"/>
</dbReference>
<feature type="domain" description="HTH gntR-type" evidence="4">
    <location>
        <begin position="8"/>
        <end position="76"/>
    </location>
</feature>
<keyword evidence="6" id="KW-1185">Reference proteome</keyword>
<dbReference type="PANTHER" id="PTHR43537">
    <property type="entry name" value="TRANSCRIPTIONAL REGULATOR, GNTR FAMILY"/>
    <property type="match status" value="1"/>
</dbReference>
<gene>
    <name evidence="5" type="ORF">SAMN04489759_10660</name>
</gene>
<reference evidence="6" key="1">
    <citation type="submission" date="2016-10" db="EMBL/GenBank/DDBJ databases">
        <authorList>
            <person name="Varghese N."/>
            <person name="Submissions S."/>
        </authorList>
    </citation>
    <scope>NUCLEOTIDE SEQUENCE [LARGE SCALE GENOMIC DNA]</scope>
    <source>
        <strain evidence="6">DSM 16477</strain>
    </source>
</reference>
<dbReference type="Gene3D" id="1.20.120.530">
    <property type="entry name" value="GntR ligand-binding domain-like"/>
    <property type="match status" value="1"/>
</dbReference>
<dbReference type="STRING" id="218672.SAMN04489759_10660"/>
<dbReference type="SMART" id="SM00345">
    <property type="entry name" value="HTH_GNTR"/>
    <property type="match status" value="1"/>
</dbReference>
<keyword evidence="1" id="KW-0805">Transcription regulation</keyword>
<dbReference type="Proteomes" id="UP000199399">
    <property type="component" value="Unassembled WGS sequence"/>
</dbReference>
<dbReference type="InterPro" id="IPR008920">
    <property type="entry name" value="TF_FadR/GntR_C"/>
</dbReference>
<dbReference type="Pfam" id="PF00392">
    <property type="entry name" value="GntR"/>
    <property type="match status" value="1"/>
</dbReference>
<organism evidence="5 6">
    <name type="scientific">Sulfitobacter delicatus</name>
    <dbReference type="NCBI Taxonomy" id="218672"/>
    <lineage>
        <taxon>Bacteria</taxon>
        <taxon>Pseudomonadati</taxon>
        <taxon>Pseudomonadota</taxon>
        <taxon>Alphaproteobacteria</taxon>
        <taxon>Rhodobacterales</taxon>
        <taxon>Roseobacteraceae</taxon>
        <taxon>Sulfitobacter</taxon>
    </lineage>
</organism>
<dbReference type="Gene3D" id="1.10.10.10">
    <property type="entry name" value="Winged helix-like DNA-binding domain superfamily/Winged helix DNA-binding domain"/>
    <property type="match status" value="1"/>
</dbReference>
<evidence type="ECO:0000256" key="1">
    <source>
        <dbReference type="ARBA" id="ARBA00023015"/>
    </source>
</evidence>
<dbReference type="InterPro" id="IPR036388">
    <property type="entry name" value="WH-like_DNA-bd_sf"/>
</dbReference>
<dbReference type="OrthoDB" id="284307at2"/>
<name>A0A1G7T1S7_9RHOB</name>
<dbReference type="AlphaFoldDB" id="A0A1G7T1S7"/>
<evidence type="ECO:0000313" key="5">
    <source>
        <dbReference type="EMBL" id="SDG29253.1"/>
    </source>
</evidence>
<evidence type="ECO:0000256" key="3">
    <source>
        <dbReference type="ARBA" id="ARBA00023163"/>
    </source>
</evidence>
<evidence type="ECO:0000259" key="4">
    <source>
        <dbReference type="PROSITE" id="PS50949"/>
    </source>
</evidence>
<dbReference type="PANTHER" id="PTHR43537:SF5">
    <property type="entry name" value="UXU OPERON TRANSCRIPTIONAL REGULATOR"/>
    <property type="match status" value="1"/>
</dbReference>
<dbReference type="InterPro" id="IPR000524">
    <property type="entry name" value="Tscrpt_reg_HTH_GntR"/>
</dbReference>
<dbReference type="RefSeq" id="WP_093742498.1">
    <property type="nucleotide sequence ID" value="NZ_FNBP01000006.1"/>
</dbReference>
<dbReference type="GO" id="GO:0003700">
    <property type="term" value="F:DNA-binding transcription factor activity"/>
    <property type="evidence" value="ECO:0007669"/>
    <property type="project" value="InterPro"/>
</dbReference>
<keyword evidence="2 5" id="KW-0238">DNA-binding</keyword>
<sequence length="237" mass="26686">MTKNTQPVLTETELAERLRGAIRQGDILNDGRMPPERALAEHFGVSRARLRLALGLLQEDGTIYRRHGQGTFATPPPATNADSLRHLARQVTPSDIMEVRLEVEPALAALAADRARPQEVERLDQLMRATLNLSDPDAYEAADDKFHYKIAETARNPLFLTVYESIRAVRSEVAWTSRRRTYHPPETLQILGEQHMTLAEAIARRDSLGAAAAMEQHLLTVSKTLLRERVRKIELDL</sequence>
<dbReference type="EMBL" id="FNBP01000006">
    <property type="protein sequence ID" value="SDG29253.1"/>
    <property type="molecule type" value="Genomic_DNA"/>
</dbReference>
<dbReference type="InterPro" id="IPR011711">
    <property type="entry name" value="GntR_C"/>
</dbReference>
<dbReference type="GO" id="GO:0003677">
    <property type="term" value="F:DNA binding"/>
    <property type="evidence" value="ECO:0007669"/>
    <property type="project" value="UniProtKB-KW"/>
</dbReference>
<accession>A0A1G7T1S7</accession>
<dbReference type="PRINTS" id="PR00035">
    <property type="entry name" value="HTHGNTR"/>
</dbReference>
<evidence type="ECO:0000256" key="2">
    <source>
        <dbReference type="ARBA" id="ARBA00023125"/>
    </source>
</evidence>
<proteinExistence type="predicted"/>
<dbReference type="SUPFAM" id="SSF48008">
    <property type="entry name" value="GntR ligand-binding domain-like"/>
    <property type="match status" value="1"/>
</dbReference>
<dbReference type="Pfam" id="PF07729">
    <property type="entry name" value="FCD"/>
    <property type="match status" value="1"/>
</dbReference>